<dbReference type="SUPFAM" id="SSF53850">
    <property type="entry name" value="Periplasmic binding protein-like II"/>
    <property type="match status" value="1"/>
</dbReference>
<keyword evidence="1 2" id="KW-0732">Signal</keyword>
<feature type="signal peptide" evidence="2">
    <location>
        <begin position="1"/>
        <end position="26"/>
    </location>
</feature>
<evidence type="ECO:0000256" key="1">
    <source>
        <dbReference type="ARBA" id="ARBA00022729"/>
    </source>
</evidence>
<gene>
    <name evidence="4" type="ORF">BN52_09285</name>
</gene>
<dbReference type="InterPro" id="IPR001638">
    <property type="entry name" value="Solute-binding_3/MltF_N"/>
</dbReference>
<dbReference type="Pfam" id="PF00497">
    <property type="entry name" value="SBP_bac_3"/>
    <property type="match status" value="1"/>
</dbReference>
<comment type="caution">
    <text evidence="4">The sequence shown here is derived from an EMBL/GenBank/DDBJ whole genome shotgun (WGS) entry which is preliminary data.</text>
</comment>
<feature type="chain" id="PRO_5039706100" evidence="2">
    <location>
        <begin position="27"/>
        <end position="268"/>
    </location>
</feature>
<organism evidence="4 5">
    <name type="scientific">Lactobacillus gigeriorum DSM 23908 = CRBIP 24.85</name>
    <dbReference type="NCBI Taxonomy" id="1423751"/>
    <lineage>
        <taxon>Bacteria</taxon>
        <taxon>Bacillati</taxon>
        <taxon>Bacillota</taxon>
        <taxon>Bacilli</taxon>
        <taxon>Lactobacillales</taxon>
        <taxon>Lactobacillaceae</taxon>
        <taxon>Lactobacillus</taxon>
    </lineage>
</organism>
<sequence>MMRAKLLLLISILLLLLTGCSRQSQTQDHWSEIKQSKRVVVGLDDSFVPMGFTKKDGQLTGYDVDIAKAVFALYDIKVDFQTIDWSMNVTELRNGTIDLIWNGFSITPEREKKVAFSQPYLKNRQILVVLKNSGIKDFSQLKNRALGIQTGSTAQQWYESDQKALHAKQEILYDQLPNSFLDLKAGRIQGILLDEIYADYYLAHLPKNDYQVIVDKKTPADYFAVGIRKTDPTLRKKINQGLKKLQANGELRRLNQKWFGTDSNYLGE</sequence>
<dbReference type="PANTHER" id="PTHR35936">
    <property type="entry name" value="MEMBRANE-BOUND LYTIC MUREIN TRANSGLYCOSYLASE F"/>
    <property type="match status" value="1"/>
</dbReference>
<evidence type="ECO:0000313" key="4">
    <source>
        <dbReference type="EMBL" id="CCI86894.1"/>
    </source>
</evidence>
<dbReference type="Proteomes" id="UP000009326">
    <property type="component" value="Unassembled WGS sequence"/>
</dbReference>
<feature type="domain" description="Solute-binding protein family 3/N-terminal" evidence="3">
    <location>
        <begin position="38"/>
        <end position="262"/>
    </location>
</feature>
<protein>
    <submittedName>
        <fullName evidence="4">Amino acid ABC superfamily ATP binding cassette transporter, binding protein</fullName>
    </submittedName>
</protein>
<name>I7KNR2_9LACO</name>
<dbReference type="OrthoDB" id="9775197at2"/>
<dbReference type="PROSITE" id="PS51257">
    <property type="entry name" value="PROKAR_LIPOPROTEIN"/>
    <property type="match status" value="1"/>
</dbReference>
<dbReference type="PANTHER" id="PTHR35936:SF34">
    <property type="entry name" value="ABC TRANSPORTER EXTRACELLULAR-BINDING PROTEIN YCKB-RELATED"/>
    <property type="match status" value="1"/>
</dbReference>
<evidence type="ECO:0000259" key="3">
    <source>
        <dbReference type="SMART" id="SM00062"/>
    </source>
</evidence>
<dbReference type="AlphaFoldDB" id="I7KNR2"/>
<dbReference type="EMBL" id="CAKC01000040">
    <property type="protein sequence ID" value="CCI86894.1"/>
    <property type="molecule type" value="Genomic_DNA"/>
</dbReference>
<dbReference type="CDD" id="cd00996">
    <property type="entry name" value="PBP2_AatB_like"/>
    <property type="match status" value="1"/>
</dbReference>
<dbReference type="Gene3D" id="3.40.190.10">
    <property type="entry name" value="Periplasmic binding protein-like II"/>
    <property type="match status" value="2"/>
</dbReference>
<proteinExistence type="predicted"/>
<dbReference type="RefSeq" id="WP_008472966.1">
    <property type="nucleotide sequence ID" value="NZ_AYZO01000013.1"/>
</dbReference>
<dbReference type="STRING" id="1423751.FC38_GL000358"/>
<evidence type="ECO:0000313" key="5">
    <source>
        <dbReference type="Proteomes" id="UP000009326"/>
    </source>
</evidence>
<evidence type="ECO:0000256" key="2">
    <source>
        <dbReference type="SAM" id="SignalP"/>
    </source>
</evidence>
<reference evidence="4 5" key="1">
    <citation type="submission" date="2012-06" db="EMBL/GenBank/DDBJ databases">
        <title>Draft genome sequence of Lactobacillus gigeriorum CRBIP 24.85T, isolated from chicken crop.</title>
        <authorList>
            <person name="Cousin S."/>
            <person name="Ma L."/>
            <person name="Creno S."/>
            <person name="Clermont D."/>
            <person name="Loux V."/>
            <person name="Bizet C."/>
            <person name="Bouchier C."/>
        </authorList>
    </citation>
    <scope>NUCLEOTIDE SEQUENCE [LARGE SCALE GENOMIC DNA]</scope>
    <source>
        <strain evidence="5">CRBIP 24.85T</strain>
    </source>
</reference>
<accession>I7KNR2</accession>
<dbReference type="SMART" id="SM00062">
    <property type="entry name" value="PBPb"/>
    <property type="match status" value="1"/>
</dbReference>